<protein>
    <recommendedName>
        <fullName evidence="2">Chromosome partitioning protein ParA</fullName>
    </recommendedName>
</protein>
<dbReference type="Proteomes" id="UP000886042">
    <property type="component" value="Unassembled WGS sequence"/>
</dbReference>
<dbReference type="AlphaFoldDB" id="A0A7C3GKG6"/>
<dbReference type="CDD" id="cd02042">
    <property type="entry name" value="ParAB_family"/>
    <property type="match status" value="1"/>
</dbReference>
<feature type="domain" description="AAA" evidence="3">
    <location>
        <begin position="4"/>
        <end position="186"/>
    </location>
</feature>
<dbReference type="SUPFAM" id="SSF52540">
    <property type="entry name" value="P-loop containing nucleoside triphosphate hydrolases"/>
    <property type="match status" value="1"/>
</dbReference>
<evidence type="ECO:0000256" key="1">
    <source>
        <dbReference type="ARBA" id="ARBA00057242"/>
    </source>
</evidence>
<dbReference type="InterPro" id="IPR050678">
    <property type="entry name" value="DNA_Partitioning_ATPase"/>
</dbReference>
<comment type="function">
    <text evidence="1">Involved in chromosome partition. Localize to both poles of the predivisional cell following completion of DNA replication.</text>
</comment>
<dbReference type="PANTHER" id="PTHR13696:SF52">
    <property type="entry name" value="PARA FAMILY PROTEIN CT_582"/>
    <property type="match status" value="1"/>
</dbReference>
<dbReference type="PIRSF" id="PIRSF009320">
    <property type="entry name" value="Nuc_binding_HP_1000"/>
    <property type="match status" value="1"/>
</dbReference>
<reference evidence="4" key="1">
    <citation type="journal article" date="2020" name="mSystems">
        <title>Genome- and Community-Level Interaction Insights into Carbon Utilization and Element Cycling Functions of Hydrothermarchaeota in Hydrothermal Sediment.</title>
        <authorList>
            <person name="Zhou Z."/>
            <person name="Liu Y."/>
            <person name="Xu W."/>
            <person name="Pan J."/>
            <person name="Luo Z.H."/>
            <person name="Li M."/>
        </authorList>
    </citation>
    <scope>NUCLEOTIDE SEQUENCE [LARGE SCALE GENOMIC DNA]</scope>
    <source>
        <strain evidence="4">HyVt-489</strain>
    </source>
</reference>
<evidence type="ECO:0000256" key="2">
    <source>
        <dbReference type="ARBA" id="ARBA00074747"/>
    </source>
</evidence>
<proteinExistence type="predicted"/>
<organism evidence="4 5">
    <name type="scientific">Hellea balneolensis</name>
    <dbReference type="NCBI Taxonomy" id="287478"/>
    <lineage>
        <taxon>Bacteria</taxon>
        <taxon>Pseudomonadati</taxon>
        <taxon>Pseudomonadota</taxon>
        <taxon>Alphaproteobacteria</taxon>
        <taxon>Maricaulales</taxon>
        <taxon>Robiginitomaculaceae</taxon>
        <taxon>Hellea</taxon>
    </lineage>
</organism>
<sequence length="268" mass="28860">MSTRIIAIVNQKGGVGKTTTSINLATALTLLGQKVLLMDLDPQGNATTGLGVRRGQTEITLYDVIVEEAELAGACVNTNVENLTLIPSDMDMSGAELAIGTAGGRTTRLKSALHTYISGLEAQNARPDYVLIDCPPALGLLTVNALAAAHSVIVPLQCEFFALEGLSQLLKTVEMAKAQINPALTIDGVMLTMYDRRNRLSDQVVQDVRKHLGRAVFNTIIPRNVRVAEAPSYGKPVLLYDPRCAGSKAYMELGKEIIAKRRTRRSST</sequence>
<comment type="caution">
    <text evidence="4">The sequence shown here is derived from an EMBL/GenBank/DDBJ whole genome shotgun (WGS) entry which is preliminary data.</text>
</comment>
<evidence type="ECO:0000259" key="3">
    <source>
        <dbReference type="Pfam" id="PF13614"/>
    </source>
</evidence>
<gene>
    <name evidence="4" type="ORF">ENJ46_00015</name>
</gene>
<dbReference type="InterPro" id="IPR027417">
    <property type="entry name" value="P-loop_NTPase"/>
</dbReference>
<evidence type="ECO:0000313" key="5">
    <source>
        <dbReference type="Proteomes" id="UP000886042"/>
    </source>
</evidence>
<dbReference type="PRINTS" id="PR00091">
    <property type="entry name" value="NITROGNASEII"/>
</dbReference>
<dbReference type="PANTHER" id="PTHR13696">
    <property type="entry name" value="P-LOOP CONTAINING NUCLEOSIDE TRIPHOSPHATE HYDROLASE"/>
    <property type="match status" value="1"/>
</dbReference>
<evidence type="ECO:0000313" key="4">
    <source>
        <dbReference type="EMBL" id="HFB54278.1"/>
    </source>
</evidence>
<dbReference type="EMBL" id="DRMN01000001">
    <property type="protein sequence ID" value="HFB54278.1"/>
    <property type="molecule type" value="Genomic_DNA"/>
</dbReference>
<dbReference type="Pfam" id="PF13614">
    <property type="entry name" value="AAA_31"/>
    <property type="match status" value="1"/>
</dbReference>
<dbReference type="InterPro" id="IPR025669">
    <property type="entry name" value="AAA_dom"/>
</dbReference>
<dbReference type="FunFam" id="3.40.50.300:FF:000285">
    <property type="entry name" value="Sporulation initiation inhibitor Soj"/>
    <property type="match status" value="1"/>
</dbReference>
<dbReference type="Gene3D" id="3.40.50.300">
    <property type="entry name" value="P-loop containing nucleotide triphosphate hydrolases"/>
    <property type="match status" value="1"/>
</dbReference>
<accession>A0A7C3GKG6</accession>
<name>A0A7C3GKG6_9PROT</name>